<dbReference type="AlphaFoldDB" id="A0AAV2IJF3"/>
<evidence type="ECO:0000259" key="3">
    <source>
        <dbReference type="Pfam" id="PF15487"/>
    </source>
</evidence>
<dbReference type="EMBL" id="CAXITT010000808">
    <property type="protein sequence ID" value="CAL1546431.1"/>
    <property type="molecule type" value="Genomic_DNA"/>
</dbReference>
<sequence>MSRGVRDLRDLICVSRLTFHESEEEDIFSDYDGTLSNEKSFSCTSSQSDNSKSDSPLDSTDVVSPDSGCITESPVTSTSQSASVDRFENEDNLFMTGLQNKIKDTKLSLSLDNAKLIKNPRKKKKKSNISHKPMRHDLPKPAPLPPVQSSPSKLSKLGEHKLDINQSKTVTAPSQNHQPSKVKTRIHFDDILTFMDATIVANWLKRSNEAIQELAKFCNSGENFIQFAHFWLSDFPDFQKKDIFSMEYDILLDEIELALVVGRESKQVERRDILDMTGAVFKEYPVRLMGSQGPHMFLDYLEILTSGKHDQYKKLLSDVRCSTSNRQYAQWLLATRSFALVNVWSSVVNFYRNLLGVVTSQDKSSSDQGSSKELSHKRIVQSLRLGLTDVVNYFLVSGHVKSTYLDPHRKSLLFLAVMYTQPEVVKYLLTKVNPAIDVNQAADNGNTALHAAVNSGSLTIVSMLCESDSLNVNCVNKQCDGATPLHLAVMHGHTDIVDCLLKHNSNPLLKMADKTAVELARDFNQSEILNILENKLGVITVKEI</sequence>
<dbReference type="InterPro" id="IPR002110">
    <property type="entry name" value="Ankyrin_rpt"/>
</dbReference>
<keyword evidence="1" id="KW-0040">ANK repeat</keyword>
<comment type="caution">
    <text evidence="4">The sequence shown here is derived from an EMBL/GenBank/DDBJ whole genome shotgun (WGS) entry which is preliminary data.</text>
</comment>
<dbReference type="Gene3D" id="1.25.40.20">
    <property type="entry name" value="Ankyrin repeat-containing domain"/>
    <property type="match status" value="1"/>
</dbReference>
<dbReference type="InterPro" id="IPR036770">
    <property type="entry name" value="Ankyrin_rpt-contain_sf"/>
</dbReference>
<feature type="domain" description="SIPAR" evidence="3">
    <location>
        <begin position="6"/>
        <end position="341"/>
    </location>
</feature>
<gene>
    <name evidence="4" type="ORF">GSLYS_00019808001</name>
</gene>
<feature type="region of interest" description="Disordered" evidence="2">
    <location>
        <begin position="114"/>
        <end position="154"/>
    </location>
</feature>
<dbReference type="PROSITE" id="PS50297">
    <property type="entry name" value="ANK_REP_REGION"/>
    <property type="match status" value="2"/>
</dbReference>
<feature type="repeat" description="ANK" evidence="1">
    <location>
        <begin position="444"/>
        <end position="464"/>
    </location>
</feature>
<proteinExistence type="predicted"/>
<dbReference type="Proteomes" id="UP001497497">
    <property type="component" value="Unassembled WGS sequence"/>
</dbReference>
<evidence type="ECO:0000313" key="5">
    <source>
        <dbReference type="Proteomes" id="UP001497497"/>
    </source>
</evidence>
<dbReference type="SUPFAM" id="SSF48403">
    <property type="entry name" value="Ankyrin repeat"/>
    <property type="match status" value="1"/>
</dbReference>
<dbReference type="PANTHER" id="PTHR31980:SF1">
    <property type="entry name" value="PROTEIN FAM220A"/>
    <property type="match status" value="1"/>
</dbReference>
<feature type="compositionally biased region" description="Polar residues" evidence="2">
    <location>
        <begin position="73"/>
        <end position="83"/>
    </location>
</feature>
<dbReference type="PROSITE" id="PS50088">
    <property type="entry name" value="ANK_REPEAT"/>
    <property type="match status" value="2"/>
</dbReference>
<evidence type="ECO:0000256" key="1">
    <source>
        <dbReference type="PROSITE-ProRule" id="PRU00023"/>
    </source>
</evidence>
<dbReference type="InterPro" id="IPR040355">
    <property type="entry name" value="FAM220A"/>
</dbReference>
<accession>A0AAV2IJF3</accession>
<feature type="region of interest" description="Disordered" evidence="2">
    <location>
        <begin position="39"/>
        <end position="84"/>
    </location>
</feature>
<dbReference type="InterPro" id="IPR029155">
    <property type="entry name" value="SIPAR"/>
</dbReference>
<dbReference type="PANTHER" id="PTHR31980">
    <property type="entry name" value="PROTEIN FAM220A"/>
    <property type="match status" value="1"/>
</dbReference>
<dbReference type="Pfam" id="PF15487">
    <property type="entry name" value="FAM220"/>
    <property type="match status" value="1"/>
</dbReference>
<protein>
    <recommendedName>
        <fullName evidence="3">SIPAR domain-containing protein</fullName>
    </recommendedName>
</protein>
<organism evidence="4 5">
    <name type="scientific">Lymnaea stagnalis</name>
    <name type="common">Great pond snail</name>
    <name type="synonym">Helix stagnalis</name>
    <dbReference type="NCBI Taxonomy" id="6523"/>
    <lineage>
        <taxon>Eukaryota</taxon>
        <taxon>Metazoa</taxon>
        <taxon>Spiralia</taxon>
        <taxon>Lophotrochozoa</taxon>
        <taxon>Mollusca</taxon>
        <taxon>Gastropoda</taxon>
        <taxon>Heterobranchia</taxon>
        <taxon>Euthyneura</taxon>
        <taxon>Panpulmonata</taxon>
        <taxon>Hygrophila</taxon>
        <taxon>Lymnaeoidea</taxon>
        <taxon>Lymnaeidae</taxon>
        <taxon>Lymnaea</taxon>
    </lineage>
</organism>
<evidence type="ECO:0000313" key="4">
    <source>
        <dbReference type="EMBL" id="CAL1546431.1"/>
    </source>
</evidence>
<dbReference type="Pfam" id="PF12796">
    <property type="entry name" value="Ank_2"/>
    <property type="match status" value="1"/>
</dbReference>
<feature type="repeat" description="ANK" evidence="1">
    <location>
        <begin position="480"/>
        <end position="506"/>
    </location>
</feature>
<evidence type="ECO:0000256" key="2">
    <source>
        <dbReference type="SAM" id="MobiDB-lite"/>
    </source>
</evidence>
<reference evidence="4 5" key="1">
    <citation type="submission" date="2024-04" db="EMBL/GenBank/DDBJ databases">
        <authorList>
            <consortium name="Genoscope - CEA"/>
            <person name="William W."/>
        </authorList>
    </citation>
    <scope>NUCLEOTIDE SEQUENCE [LARGE SCALE GENOMIC DNA]</scope>
</reference>
<name>A0AAV2IJF3_LYMST</name>
<dbReference type="SMART" id="SM00248">
    <property type="entry name" value="ANK"/>
    <property type="match status" value="3"/>
</dbReference>
<feature type="compositionally biased region" description="Low complexity" evidence="2">
    <location>
        <begin position="42"/>
        <end position="54"/>
    </location>
</feature>
<keyword evidence="5" id="KW-1185">Reference proteome</keyword>
<feature type="compositionally biased region" description="Basic residues" evidence="2">
    <location>
        <begin position="118"/>
        <end position="134"/>
    </location>
</feature>
<dbReference type="Pfam" id="PF00023">
    <property type="entry name" value="Ank"/>
    <property type="match status" value="1"/>
</dbReference>